<evidence type="ECO:0000313" key="2">
    <source>
        <dbReference type="Proteomes" id="UP001165064"/>
    </source>
</evidence>
<proteinExistence type="predicted"/>
<dbReference type="Proteomes" id="UP001165064">
    <property type="component" value="Unassembled WGS sequence"/>
</dbReference>
<reference evidence="1" key="1">
    <citation type="submission" date="2023-04" db="EMBL/GenBank/DDBJ databases">
        <title>Ambrosiozyma monospora NBRC 10751.</title>
        <authorList>
            <person name="Ichikawa N."/>
            <person name="Sato H."/>
            <person name="Tonouchi N."/>
        </authorList>
    </citation>
    <scope>NUCLEOTIDE SEQUENCE</scope>
    <source>
        <strain evidence="1">NBRC 10751</strain>
    </source>
</reference>
<evidence type="ECO:0000313" key="1">
    <source>
        <dbReference type="EMBL" id="GME87956.1"/>
    </source>
</evidence>
<gene>
    <name evidence="1" type="ORF">Amon02_000828800</name>
</gene>
<dbReference type="EMBL" id="BSXS01007230">
    <property type="protein sequence ID" value="GME87956.1"/>
    <property type="molecule type" value="Genomic_DNA"/>
</dbReference>
<comment type="caution">
    <text evidence="1">The sequence shown here is derived from an EMBL/GenBank/DDBJ whole genome shotgun (WGS) entry which is preliminary data.</text>
</comment>
<name>A0ACB5TG28_AMBMO</name>
<keyword evidence="2" id="KW-1185">Reference proteome</keyword>
<sequence length="145" mass="16656">MRSEFQTYKLNSLPPSLSSLKLSLSVEAGLQYVQLTIYLKYPNHRIVKKGLINLGILDMNQKPIDRIKYSAKSILDLRRLNYDLIAGFYISNFSTGLLINGMPSEGCFLKMSRMRLEKDYRVVIAGNKNESLLKNFKYSNLENPL</sequence>
<protein>
    <submittedName>
        <fullName evidence="1">Unnamed protein product</fullName>
    </submittedName>
</protein>
<organism evidence="1 2">
    <name type="scientific">Ambrosiozyma monospora</name>
    <name type="common">Yeast</name>
    <name type="synonym">Endomycopsis monosporus</name>
    <dbReference type="NCBI Taxonomy" id="43982"/>
    <lineage>
        <taxon>Eukaryota</taxon>
        <taxon>Fungi</taxon>
        <taxon>Dikarya</taxon>
        <taxon>Ascomycota</taxon>
        <taxon>Saccharomycotina</taxon>
        <taxon>Pichiomycetes</taxon>
        <taxon>Pichiales</taxon>
        <taxon>Pichiaceae</taxon>
        <taxon>Ambrosiozyma</taxon>
    </lineage>
</organism>
<accession>A0ACB5TG28</accession>